<dbReference type="PANTHER" id="PTHR33871">
    <property type="entry name" value="OS05G0503100 PROTEIN-RELATED"/>
    <property type="match status" value="1"/>
</dbReference>
<feature type="compositionally biased region" description="Low complexity" evidence="1">
    <location>
        <begin position="193"/>
        <end position="206"/>
    </location>
</feature>
<proteinExistence type="predicted"/>
<feature type="region of interest" description="Disordered" evidence="1">
    <location>
        <begin position="153"/>
        <end position="213"/>
    </location>
</feature>
<name>A0ABD2YDN8_9GENT</name>
<evidence type="ECO:0000313" key="2">
    <source>
        <dbReference type="EMBL" id="KAL3504315.1"/>
    </source>
</evidence>
<keyword evidence="3" id="KW-1185">Reference proteome</keyword>
<protein>
    <submittedName>
        <fullName evidence="2">Uncharacterized protein</fullName>
    </submittedName>
</protein>
<dbReference type="Proteomes" id="UP001630127">
    <property type="component" value="Unassembled WGS sequence"/>
</dbReference>
<accession>A0ABD2YDN8</accession>
<evidence type="ECO:0000256" key="1">
    <source>
        <dbReference type="SAM" id="MobiDB-lite"/>
    </source>
</evidence>
<dbReference type="PANTHER" id="PTHR33871:SF18">
    <property type="entry name" value="F24J8.12 PROTEIN"/>
    <property type="match status" value="1"/>
</dbReference>
<gene>
    <name evidence="2" type="ORF">ACH5RR_034156</name>
</gene>
<comment type="caution">
    <text evidence="2">The sequence shown here is derived from an EMBL/GenBank/DDBJ whole genome shotgun (WGS) entry which is preliminary data.</text>
</comment>
<evidence type="ECO:0000313" key="3">
    <source>
        <dbReference type="Proteomes" id="UP001630127"/>
    </source>
</evidence>
<dbReference type="AlphaFoldDB" id="A0ABD2YDN8"/>
<reference evidence="2 3" key="1">
    <citation type="submission" date="2024-11" db="EMBL/GenBank/DDBJ databases">
        <title>A near-complete genome assembly of Cinchona calisaya.</title>
        <authorList>
            <person name="Lian D.C."/>
            <person name="Zhao X.W."/>
            <person name="Wei L."/>
        </authorList>
    </citation>
    <scope>NUCLEOTIDE SEQUENCE [LARGE SCALE GENOMIC DNA]</scope>
    <source>
        <tissue evidence="2">Nenye</tissue>
    </source>
</reference>
<organism evidence="2 3">
    <name type="scientific">Cinchona calisaya</name>
    <dbReference type="NCBI Taxonomy" id="153742"/>
    <lineage>
        <taxon>Eukaryota</taxon>
        <taxon>Viridiplantae</taxon>
        <taxon>Streptophyta</taxon>
        <taxon>Embryophyta</taxon>
        <taxon>Tracheophyta</taxon>
        <taxon>Spermatophyta</taxon>
        <taxon>Magnoliopsida</taxon>
        <taxon>eudicotyledons</taxon>
        <taxon>Gunneridae</taxon>
        <taxon>Pentapetalae</taxon>
        <taxon>asterids</taxon>
        <taxon>lamiids</taxon>
        <taxon>Gentianales</taxon>
        <taxon>Rubiaceae</taxon>
        <taxon>Cinchonoideae</taxon>
        <taxon>Cinchoneae</taxon>
        <taxon>Cinchona</taxon>
    </lineage>
</organism>
<dbReference type="EMBL" id="JBJUIK010000014">
    <property type="protein sequence ID" value="KAL3504315.1"/>
    <property type="molecule type" value="Genomic_DNA"/>
</dbReference>
<sequence length="303" mass="33288">MGSCISKCRPKKKFKKDCNCIEEFSHVHDKLVITQAPLQAIQNPVSPSPSAASSTSFSSVSGANCSTSSGFSMASSLSSSSSSSSSVSIAKDRAFSNEFLWSCVKENPHVVGRNVIKGSLEKSGLSNKVRPNKFDFPSSEKSNVLPVKEANMQQFGRSTPKKRARANSPIMVRQKSFRKEPDKTSSSPTYHLPNRSLMRSPSPSRRFNGESLTDSSTNAIKEIYSRKISVPKANFVTHTSSSTRKESFRTPFTPNYDLNKRCTNSKSNEIEGGCEKEASQDVEAMLVEDINNPLIALDCFIFL</sequence>